<reference evidence="2" key="1">
    <citation type="submission" date="2018-02" db="EMBL/GenBank/DDBJ databases">
        <authorList>
            <person name="Hausmann B."/>
        </authorList>
    </citation>
    <scope>NUCLEOTIDE SEQUENCE [LARGE SCALE GENOMIC DNA]</scope>
    <source>
        <strain evidence="2">Peat soil MAG SbF1</strain>
    </source>
</reference>
<name>A0A2U3K926_9FIRM</name>
<dbReference type="Proteomes" id="UP000238916">
    <property type="component" value="Unassembled WGS sequence"/>
</dbReference>
<protein>
    <submittedName>
        <fullName evidence="1">Uncharacterized protein</fullName>
    </submittedName>
</protein>
<evidence type="ECO:0000313" key="2">
    <source>
        <dbReference type="Proteomes" id="UP000238916"/>
    </source>
</evidence>
<evidence type="ECO:0000313" key="1">
    <source>
        <dbReference type="EMBL" id="SPF36149.1"/>
    </source>
</evidence>
<proteinExistence type="predicted"/>
<gene>
    <name evidence="1" type="ORF">SBF1_1590009</name>
</gene>
<sequence>MSAFGLSIFDAFLGYKSNWVFFVGEGVTIPDKFEGLMVTGFFLFV</sequence>
<dbReference type="AlphaFoldDB" id="A0A2U3K926"/>
<organism evidence="1 2">
    <name type="scientific">Candidatus Desulfosporosinus infrequens</name>
    <dbReference type="NCBI Taxonomy" id="2043169"/>
    <lineage>
        <taxon>Bacteria</taxon>
        <taxon>Bacillati</taxon>
        <taxon>Bacillota</taxon>
        <taxon>Clostridia</taxon>
        <taxon>Eubacteriales</taxon>
        <taxon>Desulfitobacteriaceae</taxon>
        <taxon>Desulfosporosinus</taxon>
    </lineage>
</organism>
<accession>A0A2U3K926</accession>
<dbReference type="EMBL" id="OMOF01000067">
    <property type="protein sequence ID" value="SPF36149.1"/>
    <property type="molecule type" value="Genomic_DNA"/>
</dbReference>